<reference evidence="3" key="1">
    <citation type="submission" date="2018-04" db="EMBL/GenBank/DDBJ databases">
        <authorList>
            <person name="Liu S."/>
            <person name="Wang Z."/>
            <person name="Li J."/>
        </authorList>
    </citation>
    <scope>NUCLEOTIDE SEQUENCE [LARGE SCALE GENOMIC DNA]</scope>
    <source>
        <strain evidence="3">2189</strain>
    </source>
</reference>
<comment type="caution">
    <text evidence="2">The sequence shown here is derived from an EMBL/GenBank/DDBJ whole genome shotgun (WGS) entry which is preliminary data.</text>
</comment>
<evidence type="ECO:0000313" key="3">
    <source>
        <dbReference type="Proteomes" id="UP000244989"/>
    </source>
</evidence>
<evidence type="ECO:0000259" key="1">
    <source>
        <dbReference type="Pfam" id="PF08000"/>
    </source>
</evidence>
<dbReference type="Proteomes" id="UP000244989">
    <property type="component" value="Unassembled WGS sequence"/>
</dbReference>
<gene>
    <name evidence="2" type="ORF">DF222_10585</name>
</gene>
<dbReference type="AlphaFoldDB" id="A0A2U1T4B8"/>
<dbReference type="Gene3D" id="2.30.29.50">
    <property type="entry name" value="Bacterial Pleckstrin homology domain"/>
    <property type="match status" value="1"/>
</dbReference>
<name>A0A2U1T4B8_9CORY</name>
<dbReference type="EMBL" id="QEEZ01000028">
    <property type="protein sequence ID" value="PWC00849.1"/>
    <property type="molecule type" value="Genomic_DNA"/>
</dbReference>
<dbReference type="InterPro" id="IPR012544">
    <property type="entry name" value="PHb"/>
</dbReference>
<dbReference type="CDD" id="cd13225">
    <property type="entry name" value="PH-like_bacteria"/>
    <property type="match status" value="1"/>
</dbReference>
<sequence>MGLFDNLMGISSDADPQKVVEQLASARVLLEGERVIHAFQLYRDLAVFTDWRIISIDVQGMTGKKRSYQSIPYFSISRFSVETAGSLDRDAEIDIYLSSATTPTLALEVRSDDAVIKIQQLLAQRLRGS</sequence>
<evidence type="ECO:0000313" key="2">
    <source>
        <dbReference type="EMBL" id="PWC00849.1"/>
    </source>
</evidence>
<proteinExistence type="predicted"/>
<organism evidence="2 3">
    <name type="scientific">Corynebacterium yudongzhengii</name>
    <dbReference type="NCBI Taxonomy" id="2080740"/>
    <lineage>
        <taxon>Bacteria</taxon>
        <taxon>Bacillati</taxon>
        <taxon>Actinomycetota</taxon>
        <taxon>Actinomycetes</taxon>
        <taxon>Mycobacteriales</taxon>
        <taxon>Corynebacteriaceae</taxon>
        <taxon>Corynebacterium</taxon>
    </lineage>
</organism>
<dbReference type="PANTHER" id="PTHR35796:SF3">
    <property type="entry name" value="BHLH DOMAIN-CONTAINING PROTEIN"/>
    <property type="match status" value="1"/>
</dbReference>
<dbReference type="Pfam" id="PF08000">
    <property type="entry name" value="bPH_1"/>
    <property type="match status" value="1"/>
</dbReference>
<accession>A0A2U1T4B8</accession>
<dbReference type="SUPFAM" id="SSF50729">
    <property type="entry name" value="PH domain-like"/>
    <property type="match status" value="1"/>
</dbReference>
<dbReference type="KEGG" id="cyz:C3B44_11400"/>
<feature type="domain" description="Bacterial Pleckstrin homology" evidence="1">
    <location>
        <begin position="2"/>
        <end position="124"/>
    </location>
</feature>
<dbReference type="RefSeq" id="WP_108432463.1">
    <property type="nucleotide sequence ID" value="NZ_CP026947.1"/>
</dbReference>
<dbReference type="InterPro" id="IPR037063">
    <property type="entry name" value="PHb_sf"/>
</dbReference>
<dbReference type="PANTHER" id="PTHR35796">
    <property type="entry name" value="HYPOTHETICAL CYTOSOLIC PROTEIN"/>
    <property type="match status" value="1"/>
</dbReference>
<keyword evidence="3" id="KW-1185">Reference proteome</keyword>
<protein>
    <submittedName>
        <fullName evidence="2">PH domain-containing protein</fullName>
    </submittedName>
</protein>
<dbReference type="OrthoDB" id="3199551at2"/>